<proteinExistence type="predicted"/>
<name>A0ABN8NLG8_9CNID</name>
<feature type="compositionally biased region" description="Polar residues" evidence="2">
    <location>
        <begin position="203"/>
        <end position="222"/>
    </location>
</feature>
<feature type="region of interest" description="Disordered" evidence="2">
    <location>
        <begin position="201"/>
        <end position="222"/>
    </location>
</feature>
<protein>
    <submittedName>
        <fullName evidence="3">Uncharacterized protein</fullName>
    </submittedName>
</protein>
<organism evidence="3 5">
    <name type="scientific">Porites lobata</name>
    <dbReference type="NCBI Taxonomy" id="104759"/>
    <lineage>
        <taxon>Eukaryota</taxon>
        <taxon>Metazoa</taxon>
        <taxon>Cnidaria</taxon>
        <taxon>Anthozoa</taxon>
        <taxon>Hexacorallia</taxon>
        <taxon>Scleractinia</taxon>
        <taxon>Fungiina</taxon>
        <taxon>Poritidae</taxon>
        <taxon>Porites</taxon>
    </lineage>
</organism>
<reference evidence="3 5" key="1">
    <citation type="submission" date="2022-05" db="EMBL/GenBank/DDBJ databases">
        <authorList>
            <consortium name="Genoscope - CEA"/>
            <person name="William W."/>
        </authorList>
    </citation>
    <scope>NUCLEOTIDE SEQUENCE [LARGE SCALE GENOMIC DNA]</scope>
</reference>
<dbReference type="EMBL" id="CALNXK010000024">
    <property type="protein sequence ID" value="CAH3111589.1"/>
    <property type="molecule type" value="Genomic_DNA"/>
</dbReference>
<feature type="compositionally biased region" description="Basic and acidic residues" evidence="2">
    <location>
        <begin position="8"/>
        <end position="17"/>
    </location>
</feature>
<evidence type="ECO:0000313" key="5">
    <source>
        <dbReference type="Proteomes" id="UP001159405"/>
    </source>
</evidence>
<evidence type="ECO:0000256" key="2">
    <source>
        <dbReference type="SAM" id="MobiDB-lite"/>
    </source>
</evidence>
<dbReference type="Proteomes" id="UP001159405">
    <property type="component" value="Unassembled WGS sequence"/>
</dbReference>
<sequence length="222" mass="25503">MAATRSKTSSDSKRGNFEEDDVQMPLKLVKELLKQQESTLKVFLSAFMDSVNTRIDNLMKDVQSVKSSLEFTQAQVEELITSDLRVKEVKVQIEDLGNKLDDLENRSRRNNLCFEGIPESPNETWQESESKIKHLISSHMPEDREAVFKAKKKLHGTNMFVNEDYSDRVIKKRTELMPKLKEARRKNQRAFLRFDKLVIYDNPVNSGSTNGERVSGESSTAD</sequence>
<feature type="coiled-coil region" evidence="1">
    <location>
        <begin position="55"/>
        <end position="106"/>
    </location>
</feature>
<feature type="region of interest" description="Disordered" evidence="2">
    <location>
        <begin position="1"/>
        <end position="20"/>
    </location>
</feature>
<keyword evidence="5" id="KW-1185">Reference proteome</keyword>
<evidence type="ECO:0000313" key="3">
    <source>
        <dbReference type="EMBL" id="CAH3111589.1"/>
    </source>
</evidence>
<dbReference type="EMBL" id="CALNXK010000139">
    <property type="protein sequence ID" value="CAH3166967.1"/>
    <property type="molecule type" value="Genomic_DNA"/>
</dbReference>
<evidence type="ECO:0000313" key="4">
    <source>
        <dbReference type="EMBL" id="CAH3166967.1"/>
    </source>
</evidence>
<accession>A0ABN8NLG8</accession>
<comment type="caution">
    <text evidence="3">The sequence shown here is derived from an EMBL/GenBank/DDBJ whole genome shotgun (WGS) entry which is preliminary data.</text>
</comment>
<gene>
    <name evidence="4" type="ORF">PLOB_00007953</name>
    <name evidence="3" type="ORF">PLOB_00020489</name>
</gene>
<evidence type="ECO:0000256" key="1">
    <source>
        <dbReference type="SAM" id="Coils"/>
    </source>
</evidence>
<keyword evidence="1" id="KW-0175">Coiled coil</keyword>